<proteinExistence type="predicted"/>
<dbReference type="AlphaFoldDB" id="A0A0B7MP75"/>
<protein>
    <submittedName>
        <fullName evidence="2">Uncharacterized protein</fullName>
    </submittedName>
</protein>
<accession>A0A0B7MP75</accession>
<feature type="compositionally biased region" description="Basic and acidic residues" evidence="1">
    <location>
        <begin position="69"/>
        <end position="79"/>
    </location>
</feature>
<organism evidence="2 3">
    <name type="scientific">Parasitella parasitica</name>
    <dbReference type="NCBI Taxonomy" id="35722"/>
    <lineage>
        <taxon>Eukaryota</taxon>
        <taxon>Fungi</taxon>
        <taxon>Fungi incertae sedis</taxon>
        <taxon>Mucoromycota</taxon>
        <taxon>Mucoromycotina</taxon>
        <taxon>Mucoromycetes</taxon>
        <taxon>Mucorales</taxon>
        <taxon>Mucorineae</taxon>
        <taxon>Mucoraceae</taxon>
        <taxon>Parasitella</taxon>
    </lineage>
</organism>
<name>A0A0B7MP75_9FUNG</name>
<evidence type="ECO:0000313" key="2">
    <source>
        <dbReference type="EMBL" id="CEP07681.1"/>
    </source>
</evidence>
<evidence type="ECO:0000313" key="3">
    <source>
        <dbReference type="Proteomes" id="UP000054107"/>
    </source>
</evidence>
<gene>
    <name evidence="2" type="primary">PARPA_00989.1 scaffold 1359</name>
</gene>
<keyword evidence="3" id="KW-1185">Reference proteome</keyword>
<reference evidence="2 3" key="1">
    <citation type="submission" date="2014-09" db="EMBL/GenBank/DDBJ databases">
        <authorList>
            <person name="Ellenberger Sabrina"/>
        </authorList>
    </citation>
    <scope>NUCLEOTIDE SEQUENCE [LARGE SCALE GENOMIC DNA]</scope>
    <source>
        <strain evidence="2 3">CBS 412.66</strain>
    </source>
</reference>
<sequence>MSEKHASSASLIEERDENIGLSWSQETFMCAARSDSEASKKYVQHVENWWSTTPSIHPSFVKNNPKLCHQNETRKDNKGKQGGQEAEAYYIAIVSTGCYEFLLPYQQQQQQQQQQLQQVVEGGQVLWPNSWGGGVQPTNRNC</sequence>
<evidence type="ECO:0000256" key="1">
    <source>
        <dbReference type="SAM" id="MobiDB-lite"/>
    </source>
</evidence>
<dbReference type="EMBL" id="LN719426">
    <property type="protein sequence ID" value="CEP07681.1"/>
    <property type="molecule type" value="Genomic_DNA"/>
</dbReference>
<feature type="region of interest" description="Disordered" evidence="1">
    <location>
        <begin position="54"/>
        <end position="83"/>
    </location>
</feature>
<dbReference type="Proteomes" id="UP000054107">
    <property type="component" value="Unassembled WGS sequence"/>
</dbReference>
<dbReference type="OrthoDB" id="2262037at2759"/>